<dbReference type="Pfam" id="PF06985">
    <property type="entry name" value="HET"/>
    <property type="match status" value="1"/>
</dbReference>
<dbReference type="AlphaFoldDB" id="A0A0P7BWC1"/>
<feature type="compositionally biased region" description="Acidic residues" evidence="1">
    <location>
        <begin position="206"/>
        <end position="220"/>
    </location>
</feature>
<feature type="domain" description="Heterokaryon incompatibility" evidence="2">
    <location>
        <begin position="756"/>
        <end position="909"/>
    </location>
</feature>
<dbReference type="EMBL" id="LKCW01000002">
    <property type="protein sequence ID" value="KPM46184.1"/>
    <property type="molecule type" value="Genomic_DNA"/>
</dbReference>
<comment type="caution">
    <text evidence="3">The sequence shown here is derived from an EMBL/GenBank/DDBJ whole genome shotgun (WGS) entry which is preliminary data.</text>
</comment>
<name>A0A0P7BWC1_9HYPO</name>
<dbReference type="PANTHER" id="PTHR33112:SF16">
    <property type="entry name" value="HETEROKARYON INCOMPATIBILITY DOMAIN-CONTAINING PROTEIN"/>
    <property type="match status" value="1"/>
</dbReference>
<accession>A0A0P7BWC1</accession>
<organism evidence="3 4">
    <name type="scientific">Neonectria ditissima</name>
    <dbReference type="NCBI Taxonomy" id="78410"/>
    <lineage>
        <taxon>Eukaryota</taxon>
        <taxon>Fungi</taxon>
        <taxon>Dikarya</taxon>
        <taxon>Ascomycota</taxon>
        <taxon>Pezizomycotina</taxon>
        <taxon>Sordariomycetes</taxon>
        <taxon>Hypocreomycetidae</taxon>
        <taxon>Hypocreales</taxon>
        <taxon>Nectriaceae</taxon>
        <taxon>Neonectria</taxon>
    </lineage>
</organism>
<feature type="compositionally biased region" description="Acidic residues" evidence="1">
    <location>
        <begin position="164"/>
        <end position="179"/>
    </location>
</feature>
<reference evidence="3 4" key="1">
    <citation type="submission" date="2015-09" db="EMBL/GenBank/DDBJ databases">
        <title>Draft genome of a European isolate of the apple canker pathogen Neonectria ditissima.</title>
        <authorList>
            <person name="Gomez-Cortecero A."/>
            <person name="Harrison R.J."/>
            <person name="Armitage A.D."/>
        </authorList>
    </citation>
    <scope>NUCLEOTIDE SEQUENCE [LARGE SCALE GENOMIC DNA]</scope>
    <source>
        <strain evidence="3 4">R09/05</strain>
    </source>
</reference>
<evidence type="ECO:0000256" key="1">
    <source>
        <dbReference type="SAM" id="MobiDB-lite"/>
    </source>
</evidence>
<evidence type="ECO:0000259" key="2">
    <source>
        <dbReference type="Pfam" id="PF06985"/>
    </source>
</evidence>
<dbReference type="PANTHER" id="PTHR33112">
    <property type="entry name" value="DOMAIN PROTEIN, PUTATIVE-RELATED"/>
    <property type="match status" value="1"/>
</dbReference>
<evidence type="ECO:0000313" key="4">
    <source>
        <dbReference type="Proteomes" id="UP000050424"/>
    </source>
</evidence>
<protein>
    <recommendedName>
        <fullName evidence="2">Heterokaryon incompatibility domain-containing protein</fullName>
    </recommendedName>
</protein>
<sequence length="1250" mass="140958">MNALAPAEKTKLDEVARLMLEIYKTLARMRYLDPAWIQPGPHKTDALIPMYRSHGIGDSIIYLYSILPYVDTACAEAVDFFQGGGFADFRMAEDVERGRDPFYADSEEEAMRPWMTPLSMLGNHKCVIIYSAKSHRIWILDQESGRSYDRGLRALLGDEPIKDESEEEEGSWDTDENESEGEKSESGQETAESDGERYESDQGTEGGDEDVEDSDGFYDEADSRPAVEVLRDIIRWYHDLTEMPGGGENSGSLWDKETTKPLYSKHGWPGDDFDGDAFLVDLVRPDAARSAEWAAEEPLRKVAELEGWAQHDDSLLSQQLQRRLAAATTVDEEWLVRWELWQVERGNGRAARERLSTEKTAARLCPDGQAQRPEDLPLWELEQLKSENSWQQENLERVRQETRDMQQSEKDGDRAVRIRLRHAEQKAAIYQKAYEASKLDAERLCPGKTFKLVTGFDGVNRQLGVAEQMEELAQDEESARQEVEDTRAWMAQLPDGVVQAKALAEDTIREMEGLREGPATRRQEIQRMTARCQYCADLFLGRLVDLVNEGFRASTFPQHGFYPHHRSFGDLEQAAGDGCEFCQLILDCFKGTPKGRFWPVKWEGPSCDPDTSMYAAAMALDDSDVKISISTDHIWPDEPFELLKVFDTLLVQVGRREHTRGVPEKGVRWLPTLHLRLSTARDQPIHVGNFRIGRRDIDPVLDSKANFDIARSWLAECSATHQGCPSDVPELPTRVIDVGNSDGLRLFLSRGAKANYAALSHCWGGKISPLLTTESLSAFQNELPYSALPLNFQDAIKITRELGIRYLWIDSLCIIQNSKHDWEQESKHMGRIYQQSTLTISALVSKGSTAGILSQSAVISNNPKSVHVRVFEDTRSAKVRVERQDFAEEDFLSLYYHCPLSSRGWTLQEYILPPRHLFFGTNQIFWRCLEGFQTADGTPMGRKTADRTHCTPPGLPSSVVGPSLAQSPERNRLLDEYYQLVLAYSRRNLTFGSDKLPAFSGLAQRFHPFLGDYLAGIWSSDFRQGLLWQPELRYCEHAKSYQGPSWSWAATNQRILLYESDEIPQNPESDAAPPSPTDLQLIDFSITHSNRDNPFGEIKAARLVVTGLTFLLVRSRQVVKAGYLAGGIGATAFDDPSGDDERQLELNSRCTVLPKSNNSKNYLLTILTQGSDGTGFDIDEGQYSKQEYLALLVLTNKHSEDGEYETLHEGLVIQPVGGGADNTFQRVGYLNLDATECSLESWKTQTINLV</sequence>
<gene>
    <name evidence="3" type="ORF">AK830_g244</name>
</gene>
<evidence type="ECO:0000313" key="3">
    <source>
        <dbReference type="EMBL" id="KPM46184.1"/>
    </source>
</evidence>
<dbReference type="InterPro" id="IPR010730">
    <property type="entry name" value="HET"/>
</dbReference>
<dbReference type="OrthoDB" id="5362512at2759"/>
<keyword evidence="4" id="KW-1185">Reference proteome</keyword>
<proteinExistence type="predicted"/>
<dbReference type="Proteomes" id="UP000050424">
    <property type="component" value="Unassembled WGS sequence"/>
</dbReference>
<feature type="region of interest" description="Disordered" evidence="1">
    <location>
        <begin position="158"/>
        <end position="222"/>
    </location>
</feature>
<feature type="region of interest" description="Disordered" evidence="1">
    <location>
        <begin position="939"/>
        <end position="964"/>
    </location>
</feature>